<evidence type="ECO:0000313" key="3">
    <source>
        <dbReference type="Proteomes" id="UP001152320"/>
    </source>
</evidence>
<accession>A0A9Q1HK33</accession>
<comment type="caution">
    <text evidence="2">The sequence shown here is derived from an EMBL/GenBank/DDBJ whole genome shotgun (WGS) entry which is preliminary data.</text>
</comment>
<name>A0A9Q1HK33_HOLLE</name>
<dbReference type="EMBL" id="JAIZAY010000001">
    <property type="protein sequence ID" value="KAJ8050054.1"/>
    <property type="molecule type" value="Genomic_DNA"/>
</dbReference>
<keyword evidence="3" id="KW-1185">Reference proteome</keyword>
<dbReference type="PANTHER" id="PTHR47642:SF5">
    <property type="entry name" value="ATP-DEPENDENT DNA HELICASE"/>
    <property type="match status" value="1"/>
</dbReference>
<organism evidence="2 3">
    <name type="scientific">Holothuria leucospilota</name>
    <name type="common">Black long sea cucumber</name>
    <name type="synonym">Mertensiothuria leucospilota</name>
    <dbReference type="NCBI Taxonomy" id="206669"/>
    <lineage>
        <taxon>Eukaryota</taxon>
        <taxon>Metazoa</taxon>
        <taxon>Echinodermata</taxon>
        <taxon>Eleutherozoa</taxon>
        <taxon>Echinozoa</taxon>
        <taxon>Holothuroidea</taxon>
        <taxon>Aspidochirotacea</taxon>
        <taxon>Aspidochirotida</taxon>
        <taxon>Holothuriidae</taxon>
        <taxon>Holothuria</taxon>
    </lineage>
</organism>
<evidence type="ECO:0008006" key="4">
    <source>
        <dbReference type="Google" id="ProtNLM"/>
    </source>
</evidence>
<dbReference type="PANTHER" id="PTHR47642">
    <property type="entry name" value="ATP-DEPENDENT DNA HELICASE"/>
    <property type="match status" value="1"/>
</dbReference>
<dbReference type="InterPro" id="IPR051055">
    <property type="entry name" value="PIF1_helicase"/>
</dbReference>
<evidence type="ECO:0000313" key="2">
    <source>
        <dbReference type="EMBL" id="KAJ8050054.1"/>
    </source>
</evidence>
<reference evidence="2" key="1">
    <citation type="submission" date="2021-10" db="EMBL/GenBank/DDBJ databases">
        <title>Tropical sea cucumber genome reveals ecological adaptation and Cuvierian tubules defense mechanism.</title>
        <authorList>
            <person name="Chen T."/>
        </authorList>
    </citation>
    <scope>NUCLEOTIDE SEQUENCE</scope>
    <source>
        <strain evidence="2">Nanhai2018</strain>
        <tissue evidence="2">Muscle</tissue>
    </source>
</reference>
<evidence type="ECO:0000256" key="1">
    <source>
        <dbReference type="SAM" id="MobiDB-lite"/>
    </source>
</evidence>
<dbReference type="AlphaFoldDB" id="A0A9Q1HK33"/>
<dbReference type="Proteomes" id="UP001152320">
    <property type="component" value="Chromosome 1"/>
</dbReference>
<sequence length="234" mass="27217">MLFVPWKYETDVLSSFRSYQDRSLLWKWQSRKKEAEYNHNSDALESLDNKDGELRSDIALDSEHANEEDRLEKQKTAKEDGPQEMYGIGEDIGIAVNNVNIEELLKPRMPEDEYHSLINSLNKKQKQFYHVLHWCKTKHEPLFFILDRWCWCWKITSIEGLYNALLRYYSALPGNDPDDTHILLMAPTGKAAYGIKGTTIHCALQIPANQGLSNYKALTAEKLNSLQMKDHFLH</sequence>
<feature type="region of interest" description="Disordered" evidence="1">
    <location>
        <begin position="65"/>
        <end position="84"/>
    </location>
</feature>
<protein>
    <recommendedName>
        <fullName evidence="4">ATP-dependent DNA helicase</fullName>
    </recommendedName>
</protein>
<proteinExistence type="predicted"/>
<feature type="compositionally biased region" description="Basic and acidic residues" evidence="1">
    <location>
        <begin position="65"/>
        <end position="81"/>
    </location>
</feature>
<gene>
    <name evidence="2" type="ORF">HOLleu_03101</name>
</gene>